<keyword evidence="4" id="KW-0804">Transcription</keyword>
<dbReference type="InterPro" id="IPR050176">
    <property type="entry name" value="LTTR"/>
</dbReference>
<dbReference type="PANTHER" id="PTHR30579">
    <property type="entry name" value="TRANSCRIPTIONAL REGULATOR"/>
    <property type="match status" value="1"/>
</dbReference>
<dbReference type="GO" id="GO:0003677">
    <property type="term" value="F:DNA binding"/>
    <property type="evidence" value="ECO:0007669"/>
    <property type="project" value="UniProtKB-KW"/>
</dbReference>
<reference evidence="6 7" key="1">
    <citation type="submission" date="2023-07" db="EMBL/GenBank/DDBJ databases">
        <title>Genomic Encyclopedia of Type Strains, Phase IV (KMG-IV): sequencing the most valuable type-strain genomes for metagenomic binning, comparative biology and taxonomic classification.</title>
        <authorList>
            <person name="Goeker M."/>
        </authorList>
    </citation>
    <scope>NUCLEOTIDE SEQUENCE [LARGE SCALE GENOMIC DNA]</scope>
    <source>
        <strain evidence="6 7">DSM 1111</strain>
    </source>
</reference>
<dbReference type="Pfam" id="PF03466">
    <property type="entry name" value="LysR_substrate"/>
    <property type="match status" value="1"/>
</dbReference>
<dbReference type="EMBL" id="JAUSUW010000022">
    <property type="protein sequence ID" value="MDQ0423504.1"/>
    <property type="molecule type" value="Genomic_DNA"/>
</dbReference>
<keyword evidence="3 6" id="KW-0238">DNA-binding</keyword>
<sequence>MQEITIIGKRDVLDLVHLRSFVSIAQLSSFTLASQKLGLRQSTVSQHLQRLEQVLGRRLLDRDTHGVRLTADGEALLPHARQLLSLERQTASLFEAAQPRGRLRLGISEDLVSGQLPALLQDFIADYPAVELHLTVALSRDLADMQDKGDLDLVFAKRRLGDRRGEAILREQLVWLTADPDAVLATPILPLIVFPPPSLMRTLLMEALERAGHPWRIVCSCQSLSGLTAAARAGMGVLVQPRNLAPSGLRELPPSALPTIEDVEFVLVASPRADRNTIAAFTHLVRERLANGLRPVR</sequence>
<comment type="caution">
    <text evidence="6">The sequence shown here is derived from an EMBL/GenBank/DDBJ whole genome shotgun (WGS) entry which is preliminary data.</text>
</comment>
<keyword evidence="7" id="KW-1185">Reference proteome</keyword>
<dbReference type="SUPFAM" id="SSF46785">
    <property type="entry name" value="Winged helix' DNA-binding domain"/>
    <property type="match status" value="1"/>
</dbReference>
<dbReference type="InterPro" id="IPR036388">
    <property type="entry name" value="WH-like_DNA-bd_sf"/>
</dbReference>
<dbReference type="Pfam" id="PF00126">
    <property type="entry name" value="HTH_1"/>
    <property type="match status" value="1"/>
</dbReference>
<dbReference type="PRINTS" id="PR00039">
    <property type="entry name" value="HTHLYSR"/>
</dbReference>
<proteinExistence type="inferred from homology"/>
<evidence type="ECO:0000259" key="5">
    <source>
        <dbReference type="PROSITE" id="PS50931"/>
    </source>
</evidence>
<dbReference type="SUPFAM" id="SSF53850">
    <property type="entry name" value="Periplasmic binding protein-like II"/>
    <property type="match status" value="1"/>
</dbReference>
<dbReference type="InterPro" id="IPR036390">
    <property type="entry name" value="WH_DNA-bd_sf"/>
</dbReference>
<evidence type="ECO:0000256" key="1">
    <source>
        <dbReference type="ARBA" id="ARBA00009437"/>
    </source>
</evidence>
<dbReference type="Gene3D" id="1.10.10.10">
    <property type="entry name" value="Winged helix-like DNA-binding domain superfamily/Winged helix DNA-binding domain"/>
    <property type="match status" value="1"/>
</dbReference>
<keyword evidence="2" id="KW-0805">Transcription regulation</keyword>
<gene>
    <name evidence="6" type="ORF">J2045_004556</name>
</gene>
<name>A0ABU0GEY2_9HYPH</name>
<evidence type="ECO:0000313" key="6">
    <source>
        <dbReference type="EMBL" id="MDQ0423504.1"/>
    </source>
</evidence>
<feature type="domain" description="HTH lysR-type" evidence="5">
    <location>
        <begin position="13"/>
        <end position="70"/>
    </location>
</feature>
<protein>
    <submittedName>
        <fullName evidence="6">DNA-binding transcriptional LysR family regulator</fullName>
    </submittedName>
</protein>
<evidence type="ECO:0000256" key="3">
    <source>
        <dbReference type="ARBA" id="ARBA00023125"/>
    </source>
</evidence>
<evidence type="ECO:0000313" key="7">
    <source>
        <dbReference type="Proteomes" id="UP001238496"/>
    </source>
</evidence>
<organism evidence="6 7">
    <name type="scientific">Peteryoungia aggregata LMG 23059</name>
    <dbReference type="NCBI Taxonomy" id="1368425"/>
    <lineage>
        <taxon>Bacteria</taxon>
        <taxon>Pseudomonadati</taxon>
        <taxon>Pseudomonadota</taxon>
        <taxon>Alphaproteobacteria</taxon>
        <taxon>Hyphomicrobiales</taxon>
        <taxon>Rhizobiaceae</taxon>
        <taxon>Peteryoungia</taxon>
    </lineage>
</organism>
<comment type="similarity">
    <text evidence="1">Belongs to the LysR transcriptional regulatory family.</text>
</comment>
<dbReference type="Proteomes" id="UP001238496">
    <property type="component" value="Unassembled WGS sequence"/>
</dbReference>
<accession>A0ABU0GEY2</accession>
<dbReference type="InterPro" id="IPR000847">
    <property type="entry name" value="LysR_HTH_N"/>
</dbReference>
<dbReference type="Gene3D" id="3.40.190.10">
    <property type="entry name" value="Periplasmic binding protein-like II"/>
    <property type="match status" value="2"/>
</dbReference>
<dbReference type="PANTHER" id="PTHR30579:SF7">
    <property type="entry name" value="HTH-TYPE TRANSCRIPTIONAL REGULATOR LRHA-RELATED"/>
    <property type="match status" value="1"/>
</dbReference>
<dbReference type="PROSITE" id="PS50931">
    <property type="entry name" value="HTH_LYSR"/>
    <property type="match status" value="1"/>
</dbReference>
<dbReference type="InterPro" id="IPR005119">
    <property type="entry name" value="LysR_subst-bd"/>
</dbReference>
<evidence type="ECO:0000256" key="2">
    <source>
        <dbReference type="ARBA" id="ARBA00023015"/>
    </source>
</evidence>
<evidence type="ECO:0000256" key="4">
    <source>
        <dbReference type="ARBA" id="ARBA00023163"/>
    </source>
</evidence>